<gene>
    <name evidence="1" type="ORF">LNL84_17670</name>
</gene>
<reference evidence="1" key="1">
    <citation type="submission" date="2021-11" db="EMBL/GenBank/DDBJ databases">
        <title>Vibrio ZSDE26 sp. nov. and Vibrio ZSDZ34 sp. nov., isolated from coastal seawater in Qingdao.</title>
        <authorList>
            <person name="Zhang P."/>
        </authorList>
    </citation>
    <scope>NUCLEOTIDE SEQUENCE</scope>
    <source>
        <strain evidence="1">ZSDZ34</strain>
    </source>
</reference>
<protein>
    <submittedName>
        <fullName evidence="1">Uncharacterized protein</fullName>
    </submittedName>
</protein>
<dbReference type="Proteomes" id="UP001139488">
    <property type="component" value="Unassembled WGS sequence"/>
</dbReference>
<name>A0A9X2AXP5_9VIBR</name>
<proteinExistence type="predicted"/>
<accession>A0A9X2AXP5</accession>
<dbReference type="RefSeq" id="WP_244359030.1">
    <property type="nucleotide sequence ID" value="NZ_JAJNNZ010000019.1"/>
</dbReference>
<sequence>MAQTSLAIYLKVGNHSLPLANAPALTEQECLEAWNNATSAKKETSYTLVQTESGEHFDAKLIDMAVVTDLLHQWDLVDDMMMLDTQDLDVYW</sequence>
<evidence type="ECO:0000313" key="2">
    <source>
        <dbReference type="Proteomes" id="UP001139488"/>
    </source>
</evidence>
<comment type="caution">
    <text evidence="1">The sequence shown here is derived from an EMBL/GenBank/DDBJ whole genome shotgun (WGS) entry which is preliminary data.</text>
</comment>
<dbReference type="AlphaFoldDB" id="A0A9X2AXP5"/>
<dbReference type="EMBL" id="JAJNNZ010000019">
    <property type="protein sequence ID" value="MCJ2378641.1"/>
    <property type="molecule type" value="Genomic_DNA"/>
</dbReference>
<keyword evidence="2" id="KW-1185">Reference proteome</keyword>
<evidence type="ECO:0000313" key="1">
    <source>
        <dbReference type="EMBL" id="MCJ2378641.1"/>
    </source>
</evidence>
<organism evidence="1 2">
    <name type="scientific">Vibrio gelatinilyticus</name>
    <dbReference type="NCBI Taxonomy" id="2893468"/>
    <lineage>
        <taxon>Bacteria</taxon>
        <taxon>Pseudomonadati</taxon>
        <taxon>Pseudomonadota</taxon>
        <taxon>Gammaproteobacteria</taxon>
        <taxon>Vibrionales</taxon>
        <taxon>Vibrionaceae</taxon>
        <taxon>Vibrio</taxon>
    </lineage>
</organism>